<evidence type="ECO:0000259" key="12">
    <source>
        <dbReference type="Pfam" id="PF01529"/>
    </source>
</evidence>
<keyword evidence="8 10" id="KW-0012">Acyltransferase</keyword>
<evidence type="ECO:0000256" key="8">
    <source>
        <dbReference type="ARBA" id="ARBA00023315"/>
    </source>
</evidence>
<evidence type="ECO:0000256" key="10">
    <source>
        <dbReference type="RuleBase" id="RU079119"/>
    </source>
</evidence>
<comment type="similarity">
    <text evidence="10">Belongs to the DHHC palmitoyltransferase family.</text>
</comment>
<evidence type="ECO:0000256" key="4">
    <source>
        <dbReference type="ARBA" id="ARBA00022989"/>
    </source>
</evidence>
<keyword evidence="3 10" id="KW-0812">Transmembrane</keyword>
<accession>A0A197K4U3</accession>
<dbReference type="GO" id="GO:0019706">
    <property type="term" value="F:protein-cysteine S-palmitoyltransferase activity"/>
    <property type="evidence" value="ECO:0007669"/>
    <property type="project" value="UniProtKB-EC"/>
</dbReference>
<feature type="compositionally biased region" description="Polar residues" evidence="11">
    <location>
        <begin position="367"/>
        <end position="376"/>
    </location>
</feature>
<evidence type="ECO:0000256" key="6">
    <source>
        <dbReference type="ARBA" id="ARBA00023139"/>
    </source>
</evidence>
<evidence type="ECO:0000256" key="3">
    <source>
        <dbReference type="ARBA" id="ARBA00022692"/>
    </source>
</evidence>
<keyword evidence="6" id="KW-0564">Palmitate</keyword>
<dbReference type="STRING" id="1314771.A0A197K4U3"/>
<dbReference type="PROSITE" id="PS50216">
    <property type="entry name" value="DHHC"/>
    <property type="match status" value="1"/>
</dbReference>
<feature type="region of interest" description="Disordered" evidence="11">
    <location>
        <begin position="353"/>
        <end position="407"/>
    </location>
</feature>
<dbReference type="InterPro" id="IPR001594">
    <property type="entry name" value="Palmitoyltrfase_DHHC"/>
</dbReference>
<reference evidence="13 14" key="1">
    <citation type="submission" date="2016-05" db="EMBL/GenBank/DDBJ databases">
        <title>Genome sequencing reveals origins of a unique bacterial endosymbiosis in the earliest lineages of terrestrial Fungi.</title>
        <authorList>
            <consortium name="DOE Joint Genome Institute"/>
            <person name="Uehling J."/>
            <person name="Gryganskyi A."/>
            <person name="Hameed K."/>
            <person name="Tschaplinski T."/>
            <person name="Misztal P."/>
            <person name="Wu S."/>
            <person name="Desiro A."/>
            <person name="Vande Pol N."/>
            <person name="Du Z.-Y."/>
            <person name="Zienkiewicz A."/>
            <person name="Zienkiewicz K."/>
            <person name="Morin E."/>
            <person name="Tisserant E."/>
            <person name="Splivallo R."/>
            <person name="Hainaut M."/>
            <person name="Henrissat B."/>
            <person name="Ohm R."/>
            <person name="Kuo A."/>
            <person name="Yan J."/>
            <person name="Lipzen A."/>
            <person name="Nolan M."/>
            <person name="Labutti K."/>
            <person name="Barry K."/>
            <person name="Goldstein A."/>
            <person name="Labbe J."/>
            <person name="Schadt C."/>
            <person name="Tuskan G."/>
            <person name="Grigoriev I."/>
            <person name="Martin F."/>
            <person name="Vilgalys R."/>
            <person name="Bonito G."/>
        </authorList>
    </citation>
    <scope>NUCLEOTIDE SEQUENCE [LARGE SCALE GENOMIC DNA]</scope>
    <source>
        <strain evidence="13 14">AG-77</strain>
    </source>
</reference>
<dbReference type="GO" id="GO:0016020">
    <property type="term" value="C:membrane"/>
    <property type="evidence" value="ECO:0007669"/>
    <property type="project" value="UniProtKB-SubCell"/>
</dbReference>
<dbReference type="Pfam" id="PF01529">
    <property type="entry name" value="DHHC"/>
    <property type="match status" value="1"/>
</dbReference>
<dbReference type="PANTHER" id="PTHR12246">
    <property type="entry name" value="PALMITOYLTRANSFERASE ZDHHC16"/>
    <property type="match status" value="1"/>
</dbReference>
<dbReference type="EC" id="2.3.1.225" evidence="10"/>
<evidence type="ECO:0000256" key="5">
    <source>
        <dbReference type="ARBA" id="ARBA00023136"/>
    </source>
</evidence>
<gene>
    <name evidence="13" type="ORF">K457DRAFT_135528</name>
</gene>
<comment type="domain">
    <text evidence="10">The DHHC domain is required for palmitoyltransferase activity.</text>
</comment>
<evidence type="ECO:0000256" key="1">
    <source>
        <dbReference type="ARBA" id="ARBA00004141"/>
    </source>
</evidence>
<keyword evidence="5 10" id="KW-0472">Membrane</keyword>
<dbReference type="AlphaFoldDB" id="A0A197K4U3"/>
<keyword evidence="2 10" id="KW-0808">Transferase</keyword>
<dbReference type="EMBL" id="KV442026">
    <property type="protein sequence ID" value="OAQ32198.1"/>
    <property type="molecule type" value="Genomic_DNA"/>
</dbReference>
<evidence type="ECO:0000256" key="11">
    <source>
        <dbReference type="SAM" id="MobiDB-lite"/>
    </source>
</evidence>
<dbReference type="OrthoDB" id="9909019at2759"/>
<comment type="subcellular location">
    <subcellularLocation>
        <location evidence="1">Membrane</location>
        <topology evidence="1">Multi-pass membrane protein</topology>
    </subcellularLocation>
</comment>
<name>A0A197K4U3_9FUNG</name>
<feature type="domain" description="Palmitoyltransferase DHHC" evidence="12">
    <location>
        <begin position="159"/>
        <end position="275"/>
    </location>
</feature>
<organism evidence="13 14">
    <name type="scientific">Linnemannia elongata AG-77</name>
    <dbReference type="NCBI Taxonomy" id="1314771"/>
    <lineage>
        <taxon>Eukaryota</taxon>
        <taxon>Fungi</taxon>
        <taxon>Fungi incertae sedis</taxon>
        <taxon>Mucoromycota</taxon>
        <taxon>Mortierellomycotina</taxon>
        <taxon>Mortierellomycetes</taxon>
        <taxon>Mortierellales</taxon>
        <taxon>Mortierellaceae</taxon>
        <taxon>Linnemannia</taxon>
    </lineage>
</organism>
<evidence type="ECO:0000313" key="14">
    <source>
        <dbReference type="Proteomes" id="UP000078512"/>
    </source>
</evidence>
<comment type="catalytic activity">
    <reaction evidence="9 10">
        <text>L-cysteinyl-[protein] + hexadecanoyl-CoA = S-hexadecanoyl-L-cysteinyl-[protein] + CoA</text>
        <dbReference type="Rhea" id="RHEA:36683"/>
        <dbReference type="Rhea" id="RHEA-COMP:10131"/>
        <dbReference type="Rhea" id="RHEA-COMP:11032"/>
        <dbReference type="ChEBI" id="CHEBI:29950"/>
        <dbReference type="ChEBI" id="CHEBI:57287"/>
        <dbReference type="ChEBI" id="CHEBI:57379"/>
        <dbReference type="ChEBI" id="CHEBI:74151"/>
        <dbReference type="EC" id="2.3.1.225"/>
    </reaction>
</comment>
<feature type="transmembrane region" description="Helical" evidence="10">
    <location>
        <begin position="241"/>
        <end position="260"/>
    </location>
</feature>
<dbReference type="InterPro" id="IPR039859">
    <property type="entry name" value="PFA4/ZDH16/20/ERF2-like"/>
</dbReference>
<evidence type="ECO:0000256" key="7">
    <source>
        <dbReference type="ARBA" id="ARBA00023288"/>
    </source>
</evidence>
<evidence type="ECO:0000256" key="9">
    <source>
        <dbReference type="ARBA" id="ARBA00048048"/>
    </source>
</evidence>
<feature type="transmembrane region" description="Helical" evidence="10">
    <location>
        <begin position="44"/>
        <end position="65"/>
    </location>
</feature>
<feature type="transmembrane region" description="Helical" evidence="10">
    <location>
        <begin position="7"/>
        <end position="32"/>
    </location>
</feature>
<sequence length="407" mass="45953">MRSGKPVPFVITVLPALFYFGLIGIGYYVYVVTLCVRLLRDDRVALGAILMVLYHITFFVMLWAYAMVVLTDPGRVTPELQPTPQLYVQQLQPQEQQQQPALSQDQEHGQAAEQELAHPQTKSAGSVSSLGSVGVLIPGAQNNRAGYIHVTEDPSAQSHPLWCSKCQHIKPERAHHCRVCKRCVLKMDHHCPWVLNCVGQDNYKFFVLFVFYTSVHCIFILASLIPLYLRLPDDTYAHQAQVVGMVIAGVFGFALVVFTITHVRLILVNRTTIEDHSTPHEEGMLPCLRKGWAKSEGEINQGNERLYDIGYRQNWEQCMGKGWKAMIPVRFPRPEGPIYNQAVVARQWRDYNQQTEARRQQQQQQQPSTTVDSSAVGTARLTPIEQEMYHRSPSLGDQPRGEGGSTA</sequence>
<evidence type="ECO:0000313" key="13">
    <source>
        <dbReference type="EMBL" id="OAQ32198.1"/>
    </source>
</evidence>
<protein>
    <recommendedName>
        <fullName evidence="10">Palmitoyltransferase</fullName>
        <ecNumber evidence="10">2.3.1.225</ecNumber>
    </recommendedName>
</protein>
<feature type="transmembrane region" description="Helical" evidence="10">
    <location>
        <begin position="205"/>
        <end position="229"/>
    </location>
</feature>
<keyword evidence="14" id="KW-1185">Reference proteome</keyword>
<dbReference type="Proteomes" id="UP000078512">
    <property type="component" value="Unassembled WGS sequence"/>
</dbReference>
<evidence type="ECO:0000256" key="2">
    <source>
        <dbReference type="ARBA" id="ARBA00022679"/>
    </source>
</evidence>
<keyword evidence="7" id="KW-0449">Lipoprotein</keyword>
<proteinExistence type="inferred from homology"/>
<keyword evidence="4 10" id="KW-1133">Transmembrane helix</keyword>
<feature type="region of interest" description="Disordered" evidence="11">
    <location>
        <begin position="97"/>
        <end position="127"/>
    </location>
</feature>